<keyword evidence="2" id="KW-0121">Carboxypeptidase</keyword>
<sequence length="1093" mass="113392">MRRRAIGRRLAPALGLTALLALGSTWSGGALAQTPPTSSSLTLAAEPGDFLTVPLTRPGAGAYQVTAELPPGWALLTEALEAGEGGPAFAALHLPEDALAGPQALVFVLTDAAGAAQRVAVTVVVGARPEFTVTLPDTDRVRPGERKTYVARVTNLGNVRDTLRLEVEGSATVTPDRVTLEPLESAEVRVVYTQRGPGDGDLVRLTARSSVDADLSREALLGLRVGLGAGAGAGPQLTWSVEVSPGVGVGAVQPDVIQPDLTPVPLPEVPTLPGLPTLPGNPEDAAAPAGGWAWFGGVSAAVQGQLSDYAAGGITYAARRDLAGQLRDEGTASLQWGDFGVQARTRDLFRTAEVGAEYRLGAYSLGLNTWRTVGEGGEATYGVAASASHRSGAYLSAAQTFGADPGNALTVGWSRPFGAWTPLIGVSAVRHGDEWGYGLSQGLSYENAWLLVRQTYAFDSVREAHDLQVQVSSRQQQPFGVSAAAQLNRVGDVTRTAASAQLSYRPNEDLGVVAGLSYGSDGFGARLLAVREWQLGRADLFVLGQAEYRRGEVSGAVQATAALDGLGGEWRLSGLLGYAGGSLLYGAGAGYLRGPLEVSGGVQGRGSTLEGTFHVAYRPERGLYAGADYVMKATGLSGTGLGLTHDLRAQVGYGTDRWSAGLVAAYAPGAGEGGRLSYGVTASGQLLPWLSVQGQALLDGGHPRFTVGGRLTPGGSFATPDAVVSLFGGRNAGTLTVRSYADRNRNGARDPGEPGVATELLVGGQALSTNAAGEASVLLRPGPYTVELGEGVLAQYVIPVLPPVEVRLRGSVTLEIPVREVATLQGRVLDGDGRPVVGAQLSLSGPGGAVQAVTDSTGAYRLSGLDFGPYQLGVGLDPALYLPLAPVALTLSREAALVTRDLRVTGTADVQGVTADELGVQVYLPDDPRPPGTTLPVTVEVEPGADAVTLEGLGVPLALRPEEGGRVWRGLLPLPPEQRTSTEVQVVARRGEARATARALVLIDAELPLATLQVVPLNALPGQVMELRAVVYSAATRVQVRSSSGQVTELLPGADHTYRAELRADPTPGEYSYTLLVDGQPRAEGRYRVLGRP</sequence>
<keyword evidence="3" id="KW-1185">Reference proteome</keyword>
<keyword evidence="2" id="KW-0645">Protease</keyword>
<accession>A0A7X1TRI2</accession>
<dbReference type="Pfam" id="PF13620">
    <property type="entry name" value="CarboxypepD_reg"/>
    <property type="match status" value="1"/>
</dbReference>
<protein>
    <submittedName>
        <fullName evidence="2">Carboxypeptidase regulatory-like domain-containing protein</fullName>
    </submittedName>
</protein>
<evidence type="ECO:0000313" key="3">
    <source>
        <dbReference type="Proteomes" id="UP000484842"/>
    </source>
</evidence>
<organism evidence="2 3">
    <name type="scientific">Deinococcus terrestris</name>
    <dbReference type="NCBI Taxonomy" id="2651870"/>
    <lineage>
        <taxon>Bacteria</taxon>
        <taxon>Thermotogati</taxon>
        <taxon>Deinococcota</taxon>
        <taxon>Deinococci</taxon>
        <taxon>Deinococcales</taxon>
        <taxon>Deinococcaceae</taxon>
        <taxon>Deinococcus</taxon>
    </lineage>
</organism>
<name>A0A7X1TRI2_9DEIO</name>
<dbReference type="GO" id="GO:0004180">
    <property type="term" value="F:carboxypeptidase activity"/>
    <property type="evidence" value="ECO:0007669"/>
    <property type="project" value="UniProtKB-KW"/>
</dbReference>
<comment type="caution">
    <text evidence="2">The sequence shown here is derived from an EMBL/GenBank/DDBJ whole genome shotgun (WGS) entry which is preliminary data.</text>
</comment>
<dbReference type="RefSeq" id="WP_152870516.1">
    <property type="nucleotide sequence ID" value="NZ_WBSL01000002.1"/>
</dbReference>
<dbReference type="Proteomes" id="UP000484842">
    <property type="component" value="Unassembled WGS sequence"/>
</dbReference>
<dbReference type="SUPFAM" id="SSF49464">
    <property type="entry name" value="Carboxypeptidase regulatory domain-like"/>
    <property type="match status" value="1"/>
</dbReference>
<evidence type="ECO:0000313" key="2">
    <source>
        <dbReference type="EMBL" id="MPY66444.1"/>
    </source>
</evidence>
<keyword evidence="1" id="KW-0732">Signal</keyword>
<keyword evidence="2" id="KW-0378">Hydrolase</keyword>
<dbReference type="InterPro" id="IPR008969">
    <property type="entry name" value="CarboxyPept-like_regulatory"/>
</dbReference>
<proteinExistence type="predicted"/>
<dbReference type="EMBL" id="WBSL01000002">
    <property type="protein sequence ID" value="MPY66444.1"/>
    <property type="molecule type" value="Genomic_DNA"/>
</dbReference>
<dbReference type="AlphaFoldDB" id="A0A7X1TRI2"/>
<reference evidence="2 3" key="1">
    <citation type="submission" date="2019-10" db="EMBL/GenBank/DDBJ databases">
        <title>Deinococcus sp. isolated from soil.</title>
        <authorList>
            <person name="Li Y."/>
            <person name="Wang J."/>
        </authorList>
    </citation>
    <scope>NUCLEOTIDE SEQUENCE [LARGE SCALE GENOMIC DNA]</scope>
    <source>
        <strain evidence="2 3">SDU3-2</strain>
    </source>
</reference>
<feature type="signal peptide" evidence="1">
    <location>
        <begin position="1"/>
        <end position="32"/>
    </location>
</feature>
<feature type="chain" id="PRO_5031262233" evidence="1">
    <location>
        <begin position="33"/>
        <end position="1093"/>
    </location>
</feature>
<gene>
    <name evidence="2" type="ORF">F8S09_07005</name>
</gene>
<evidence type="ECO:0000256" key="1">
    <source>
        <dbReference type="SAM" id="SignalP"/>
    </source>
</evidence>